<dbReference type="Proteomes" id="UP000248405">
    <property type="component" value="Unassembled WGS sequence"/>
</dbReference>
<sequence>TDNSCLSENTEDRDFIISNLKLLSEYSDELEKESEDYIPKVVSDNSFFNKYLVLWYSWETGEAVLELIKELN</sequence>
<evidence type="ECO:0000313" key="2">
    <source>
        <dbReference type="Proteomes" id="UP000248405"/>
    </source>
</evidence>
<dbReference type="OrthoDB" id="4281241at2759"/>
<dbReference type="RefSeq" id="XP_025557791.1">
    <property type="nucleotide sequence ID" value="XM_025703577.1"/>
</dbReference>
<accession>A0A319AUH6</accession>
<proteinExistence type="predicted"/>
<feature type="non-terminal residue" evidence="1">
    <location>
        <position position="1"/>
    </location>
</feature>
<name>A0A319AUH6_ASPVC</name>
<gene>
    <name evidence="1" type="ORF">BO88DRAFT_352125</name>
</gene>
<evidence type="ECO:0000313" key="1">
    <source>
        <dbReference type="EMBL" id="PYH63997.1"/>
    </source>
</evidence>
<protein>
    <submittedName>
        <fullName evidence="1">Uncharacterized protein</fullName>
    </submittedName>
</protein>
<dbReference type="GeneID" id="37208169"/>
<dbReference type="EMBL" id="KZ821647">
    <property type="protein sequence ID" value="PYH63997.1"/>
    <property type="molecule type" value="Genomic_DNA"/>
</dbReference>
<reference evidence="1" key="1">
    <citation type="submission" date="2016-12" db="EMBL/GenBank/DDBJ databases">
        <title>The genomes of Aspergillus section Nigri reveals drivers in fungal speciation.</title>
        <authorList>
            <consortium name="DOE Joint Genome Institute"/>
            <person name="Vesth T.C."/>
            <person name="Nybo J."/>
            <person name="Theobald S."/>
            <person name="Brandl J."/>
            <person name="Frisvad J.C."/>
            <person name="Nielsen K.F."/>
            <person name="Lyhne E.K."/>
            <person name="Kogle M.E."/>
            <person name="Kuo A."/>
            <person name="Riley R."/>
            <person name="Clum A."/>
            <person name="Nolan M."/>
            <person name="Lipzen A."/>
            <person name="Salamov A."/>
            <person name="Henrissat B."/>
            <person name="Wiebenga A."/>
            <person name="De Vries R.P."/>
            <person name="Grigoriev I.V."/>
            <person name="Mortensen U.H."/>
            <person name="Andersen M.R."/>
            <person name="Baker S.E."/>
        </authorList>
    </citation>
    <scope>NUCLEOTIDE SEQUENCE [LARGE SCALE GENOMIC DNA]</scope>
    <source>
        <strain evidence="1">CBS 113365</strain>
    </source>
</reference>
<organism evidence="1 2">
    <name type="scientific">Aspergillus vadensis (strain CBS 113365 / IMI 142717 / IBT 24658)</name>
    <dbReference type="NCBI Taxonomy" id="1448311"/>
    <lineage>
        <taxon>Eukaryota</taxon>
        <taxon>Fungi</taxon>
        <taxon>Dikarya</taxon>
        <taxon>Ascomycota</taxon>
        <taxon>Pezizomycotina</taxon>
        <taxon>Eurotiomycetes</taxon>
        <taxon>Eurotiomycetidae</taxon>
        <taxon>Eurotiales</taxon>
        <taxon>Aspergillaceae</taxon>
        <taxon>Aspergillus</taxon>
        <taxon>Aspergillus subgen. Circumdati</taxon>
    </lineage>
</organism>
<keyword evidence="2" id="KW-1185">Reference proteome</keyword>
<dbReference type="AlphaFoldDB" id="A0A319AUH6"/>